<keyword evidence="3" id="KW-1185">Reference proteome</keyword>
<dbReference type="OMA" id="SMIPLHS"/>
<evidence type="ECO:0000313" key="3">
    <source>
        <dbReference type="Proteomes" id="UP000188354"/>
    </source>
</evidence>
<dbReference type="Proteomes" id="UP000188354">
    <property type="component" value="Chromosome LG18"/>
</dbReference>
<feature type="region of interest" description="Disordered" evidence="1">
    <location>
        <begin position="19"/>
        <end position="47"/>
    </location>
</feature>
<evidence type="ECO:0000256" key="1">
    <source>
        <dbReference type="SAM" id="MobiDB-lite"/>
    </source>
</evidence>
<feature type="compositionally biased region" description="Low complexity" evidence="1">
    <location>
        <begin position="24"/>
        <end position="34"/>
    </location>
</feature>
<dbReference type="EMBL" id="CM007378">
    <property type="protein sequence ID" value="OIV93463.1"/>
    <property type="molecule type" value="Genomic_DNA"/>
</dbReference>
<dbReference type="PANTHER" id="PTHR33156">
    <property type="entry name" value="OS02G0230000 PROTEIN"/>
    <property type="match status" value="1"/>
</dbReference>
<dbReference type="InterPro" id="IPR043459">
    <property type="entry name" value="NFD6/NOXY2-like"/>
</dbReference>
<protein>
    <submittedName>
        <fullName evidence="2">Uncharacterized protein</fullName>
    </submittedName>
</protein>
<dbReference type="Gramene" id="OIV93463">
    <property type="protein sequence ID" value="OIV93463"/>
    <property type="gene ID" value="TanjilG_21024"/>
</dbReference>
<accession>A0A1J7FZL5</accession>
<sequence>MAAALKVMSRLSSRLHHLSHTKLSKQSSLSLHLKPNPSTSTPRVSPISRLPVELGSLDSMLPLHSAVASSRLVSSLSIDSLAWGLVPQDWSRT</sequence>
<organism evidence="2 3">
    <name type="scientific">Lupinus angustifolius</name>
    <name type="common">Narrow-leaved blue lupine</name>
    <dbReference type="NCBI Taxonomy" id="3871"/>
    <lineage>
        <taxon>Eukaryota</taxon>
        <taxon>Viridiplantae</taxon>
        <taxon>Streptophyta</taxon>
        <taxon>Embryophyta</taxon>
        <taxon>Tracheophyta</taxon>
        <taxon>Spermatophyta</taxon>
        <taxon>Magnoliopsida</taxon>
        <taxon>eudicotyledons</taxon>
        <taxon>Gunneridae</taxon>
        <taxon>Pentapetalae</taxon>
        <taxon>rosids</taxon>
        <taxon>fabids</taxon>
        <taxon>Fabales</taxon>
        <taxon>Fabaceae</taxon>
        <taxon>Papilionoideae</taxon>
        <taxon>50 kb inversion clade</taxon>
        <taxon>genistoids sensu lato</taxon>
        <taxon>core genistoids</taxon>
        <taxon>Genisteae</taxon>
        <taxon>Lupinus</taxon>
    </lineage>
</organism>
<proteinExistence type="predicted"/>
<dbReference type="AlphaFoldDB" id="A0A1J7FZL5"/>
<evidence type="ECO:0000313" key="2">
    <source>
        <dbReference type="EMBL" id="OIV93463.1"/>
    </source>
</evidence>
<dbReference type="PANTHER" id="PTHR33156:SF73">
    <property type="entry name" value="PROTEIN NUCLEAR FUSION DEFECTIVE 6, CHLOROPLASTIC_MITOCHONDRIAL-LIKE"/>
    <property type="match status" value="1"/>
</dbReference>
<name>A0A1J7FZL5_LUPAN</name>
<gene>
    <name evidence="2" type="ORF">TanjilG_21024</name>
</gene>
<reference evidence="2 3" key="1">
    <citation type="journal article" date="2017" name="Plant Biotechnol. J.">
        <title>A comprehensive draft genome sequence for lupin (Lupinus angustifolius), an emerging health food: insights into plant-microbe interactions and legume evolution.</title>
        <authorList>
            <person name="Hane J.K."/>
            <person name="Ming Y."/>
            <person name="Kamphuis L.G."/>
            <person name="Nelson M.N."/>
            <person name="Garg G."/>
            <person name="Atkins C.A."/>
            <person name="Bayer P.E."/>
            <person name="Bravo A."/>
            <person name="Bringans S."/>
            <person name="Cannon S."/>
            <person name="Edwards D."/>
            <person name="Foley R."/>
            <person name="Gao L.L."/>
            <person name="Harrison M.J."/>
            <person name="Huang W."/>
            <person name="Hurgobin B."/>
            <person name="Li S."/>
            <person name="Liu C.W."/>
            <person name="McGrath A."/>
            <person name="Morahan G."/>
            <person name="Murray J."/>
            <person name="Weller J."/>
            <person name="Jian J."/>
            <person name="Singh K.B."/>
        </authorList>
    </citation>
    <scope>NUCLEOTIDE SEQUENCE [LARGE SCALE GENOMIC DNA]</scope>
    <source>
        <strain evidence="3">cv. Tanjil</strain>
        <tissue evidence="2">Whole plant</tissue>
    </source>
</reference>